<keyword evidence="1" id="KW-1133">Transmembrane helix</keyword>
<evidence type="ECO:0000313" key="2">
    <source>
        <dbReference type="EMBL" id="OGJ08381.1"/>
    </source>
</evidence>
<accession>A0A1F6YPR5</accession>
<comment type="caution">
    <text evidence="2">The sequence shown here is derived from an EMBL/GenBank/DDBJ whole genome shotgun (WGS) entry which is preliminary data.</text>
</comment>
<dbReference type="AlphaFoldDB" id="A0A1F6YPR5"/>
<gene>
    <name evidence="2" type="ORF">A2225_01455</name>
</gene>
<evidence type="ECO:0000256" key="1">
    <source>
        <dbReference type="SAM" id="Phobius"/>
    </source>
</evidence>
<keyword evidence="1" id="KW-0472">Membrane</keyword>
<sequence length="69" mass="6934">MTKSFFIVVSKTKGGTMATSLSGGGQETPPLKPPSKSWTVAKRVLLVVAFAALAVAGILAGVAIYALAG</sequence>
<proteinExistence type="predicted"/>
<keyword evidence="1" id="KW-0812">Transmembrane</keyword>
<name>A0A1F6YPR5_9BACT</name>
<organism evidence="2 3">
    <name type="scientific">Candidatus Nomurabacteria bacterium RIFOXYA2_FULL_42_12</name>
    <dbReference type="NCBI Taxonomy" id="1801801"/>
    <lineage>
        <taxon>Bacteria</taxon>
        <taxon>Candidatus Nomuraibacteriota</taxon>
    </lineage>
</organism>
<dbReference type="EMBL" id="MFVZ01000004">
    <property type="protein sequence ID" value="OGJ08381.1"/>
    <property type="molecule type" value="Genomic_DNA"/>
</dbReference>
<dbReference type="Proteomes" id="UP000178138">
    <property type="component" value="Unassembled WGS sequence"/>
</dbReference>
<feature type="transmembrane region" description="Helical" evidence="1">
    <location>
        <begin position="44"/>
        <end position="68"/>
    </location>
</feature>
<evidence type="ECO:0000313" key="3">
    <source>
        <dbReference type="Proteomes" id="UP000178138"/>
    </source>
</evidence>
<reference evidence="2 3" key="1">
    <citation type="journal article" date="2016" name="Nat. Commun.">
        <title>Thousands of microbial genomes shed light on interconnected biogeochemical processes in an aquifer system.</title>
        <authorList>
            <person name="Anantharaman K."/>
            <person name="Brown C.T."/>
            <person name="Hug L.A."/>
            <person name="Sharon I."/>
            <person name="Castelle C.J."/>
            <person name="Probst A.J."/>
            <person name="Thomas B.C."/>
            <person name="Singh A."/>
            <person name="Wilkins M.J."/>
            <person name="Karaoz U."/>
            <person name="Brodie E.L."/>
            <person name="Williams K.H."/>
            <person name="Hubbard S.S."/>
            <person name="Banfield J.F."/>
        </authorList>
    </citation>
    <scope>NUCLEOTIDE SEQUENCE [LARGE SCALE GENOMIC DNA]</scope>
</reference>
<protein>
    <submittedName>
        <fullName evidence="2">Uncharacterized protein</fullName>
    </submittedName>
</protein>